<accession>A0A1A6B3P9</accession>
<dbReference type="Gene3D" id="1.10.10.10">
    <property type="entry name" value="Winged helix-like DNA-binding domain superfamily/Winged helix DNA-binding domain"/>
    <property type="match status" value="1"/>
</dbReference>
<dbReference type="RefSeq" id="WP_065076645.1">
    <property type="nucleotide sequence ID" value="NZ_LROS01000002.1"/>
</dbReference>
<dbReference type="AlphaFoldDB" id="A0A1A6B3P9"/>
<keyword evidence="3" id="KW-1185">Reference proteome</keyword>
<dbReference type="PANTHER" id="PTHR33164">
    <property type="entry name" value="TRANSCRIPTIONAL REGULATOR, MARR FAMILY"/>
    <property type="match status" value="1"/>
</dbReference>
<sequence>MIKDEDIRIVDKAIHELVYKMINSKFLNDYSDKTKKMSMLDFRVLRVVAENPGKQIKDLLNILQIPNSTLTSVINRLEKRGIVKRVISPEDRRSFNLEITDEGKAIQEEHMKFDYEIAKKYLEATENDQGKEFLIKFLRRLAKSL</sequence>
<evidence type="ECO:0000259" key="1">
    <source>
        <dbReference type="PROSITE" id="PS50995"/>
    </source>
</evidence>
<dbReference type="SUPFAM" id="SSF46785">
    <property type="entry name" value="Winged helix' DNA-binding domain"/>
    <property type="match status" value="1"/>
</dbReference>
<dbReference type="PROSITE" id="PS50995">
    <property type="entry name" value="HTH_MARR_2"/>
    <property type="match status" value="1"/>
</dbReference>
<dbReference type="InterPro" id="IPR000835">
    <property type="entry name" value="HTH_MarR-typ"/>
</dbReference>
<proteinExistence type="predicted"/>
<comment type="caution">
    <text evidence="2">The sequence shown here is derived from an EMBL/GenBank/DDBJ whole genome shotgun (WGS) entry which is preliminary data.</text>
</comment>
<dbReference type="GO" id="GO:0003700">
    <property type="term" value="F:DNA-binding transcription factor activity"/>
    <property type="evidence" value="ECO:0007669"/>
    <property type="project" value="InterPro"/>
</dbReference>
<reference evidence="2 3" key="1">
    <citation type="journal article" date="2012" name="Front. Microbiol.">
        <title>Draft Genome Sequence of the Virulent Strain 01-B526 of the Fish Pathogen Aeromonas salmonicida.</title>
        <authorList>
            <person name="Charette S.J."/>
            <person name="Brochu F."/>
            <person name="Boyle B."/>
            <person name="Filion G."/>
            <person name="Tanaka K.H."/>
            <person name="Derome N."/>
        </authorList>
    </citation>
    <scope>NUCLEOTIDE SEQUENCE [LARGE SCALE GENOMIC DNA]</scope>
    <source>
        <strain evidence="2 3">P11</strain>
    </source>
</reference>
<protein>
    <submittedName>
        <fullName evidence="2">Multidrug resistance operon repressor</fullName>
    </submittedName>
</protein>
<organism evidence="2 3">
    <name type="scientific">Clostridium ragsdalei P11</name>
    <dbReference type="NCBI Taxonomy" id="1353534"/>
    <lineage>
        <taxon>Bacteria</taxon>
        <taxon>Bacillati</taxon>
        <taxon>Bacillota</taxon>
        <taxon>Clostridia</taxon>
        <taxon>Eubacteriales</taxon>
        <taxon>Clostridiaceae</taxon>
        <taxon>Clostridium</taxon>
    </lineage>
</organism>
<dbReference type="InterPro" id="IPR036390">
    <property type="entry name" value="WH_DNA-bd_sf"/>
</dbReference>
<evidence type="ECO:0000313" key="2">
    <source>
        <dbReference type="EMBL" id="OBR96971.1"/>
    </source>
</evidence>
<dbReference type="InterPro" id="IPR039422">
    <property type="entry name" value="MarR/SlyA-like"/>
</dbReference>
<feature type="domain" description="HTH marR-type" evidence="1">
    <location>
        <begin position="3"/>
        <end position="143"/>
    </location>
</feature>
<dbReference type="SMART" id="SM00347">
    <property type="entry name" value="HTH_MARR"/>
    <property type="match status" value="1"/>
</dbReference>
<dbReference type="PRINTS" id="PR00598">
    <property type="entry name" value="HTHMARR"/>
</dbReference>
<dbReference type="GO" id="GO:0006950">
    <property type="term" value="P:response to stress"/>
    <property type="evidence" value="ECO:0007669"/>
    <property type="project" value="TreeGrafter"/>
</dbReference>
<dbReference type="Proteomes" id="UP000093954">
    <property type="component" value="Unassembled WGS sequence"/>
</dbReference>
<name>A0A1A6B3P9_9CLOT</name>
<dbReference type="PANTHER" id="PTHR33164:SF43">
    <property type="entry name" value="HTH-TYPE TRANSCRIPTIONAL REPRESSOR YETL"/>
    <property type="match status" value="1"/>
</dbReference>
<evidence type="ECO:0000313" key="3">
    <source>
        <dbReference type="Proteomes" id="UP000093954"/>
    </source>
</evidence>
<gene>
    <name evidence="2" type="primary">mexR</name>
    <name evidence="2" type="ORF">CLRAG_01960</name>
</gene>
<dbReference type="PATRIC" id="fig|1353534.3.peg.201"/>
<dbReference type="EMBL" id="LROS01000002">
    <property type="protein sequence ID" value="OBR96971.1"/>
    <property type="molecule type" value="Genomic_DNA"/>
</dbReference>
<dbReference type="Pfam" id="PF01047">
    <property type="entry name" value="MarR"/>
    <property type="match status" value="1"/>
</dbReference>
<dbReference type="InterPro" id="IPR036388">
    <property type="entry name" value="WH-like_DNA-bd_sf"/>
</dbReference>